<keyword evidence="3" id="KW-1185">Reference proteome</keyword>
<dbReference type="EMBL" id="FNPV01000009">
    <property type="protein sequence ID" value="SDZ12356.1"/>
    <property type="molecule type" value="Genomic_DNA"/>
</dbReference>
<name>A0A1H3QG37_9FIRM</name>
<dbReference type="OrthoDB" id="9816323at2"/>
<dbReference type="RefSeq" id="WP_093314854.1">
    <property type="nucleotide sequence ID" value="NZ_FNPV01000009.1"/>
</dbReference>
<proteinExistence type="predicted"/>
<feature type="compositionally biased region" description="Basic residues" evidence="1">
    <location>
        <begin position="9"/>
        <end position="22"/>
    </location>
</feature>
<evidence type="ECO:0000256" key="1">
    <source>
        <dbReference type="SAM" id="MobiDB-lite"/>
    </source>
</evidence>
<evidence type="ECO:0000313" key="2">
    <source>
        <dbReference type="EMBL" id="SDZ12356.1"/>
    </source>
</evidence>
<reference evidence="2 3" key="1">
    <citation type="submission" date="2016-10" db="EMBL/GenBank/DDBJ databases">
        <authorList>
            <person name="de Groot N.N."/>
        </authorList>
    </citation>
    <scope>NUCLEOTIDE SEQUENCE [LARGE SCALE GENOMIC DNA]</scope>
    <source>
        <strain evidence="2 3">APO</strain>
    </source>
</reference>
<sequence>MKIGMRTPSLKKRVKARTTGKLKRKAKGAVNPLYGMKGMGYAKNPKRAIKNKVYKKTTFDLFSVIKKLFK</sequence>
<accession>A0A1H3QG37</accession>
<dbReference type="AlphaFoldDB" id="A0A1H3QG37"/>
<gene>
    <name evidence="2" type="ORF">SAMN05192546_10962</name>
</gene>
<feature type="region of interest" description="Disordered" evidence="1">
    <location>
        <begin position="1"/>
        <end position="22"/>
    </location>
</feature>
<evidence type="ECO:0008006" key="4">
    <source>
        <dbReference type="Google" id="ProtNLM"/>
    </source>
</evidence>
<dbReference type="Proteomes" id="UP000199230">
    <property type="component" value="Unassembled WGS sequence"/>
</dbReference>
<organism evidence="2 3">
    <name type="scientific">Tindallia californiensis</name>
    <dbReference type="NCBI Taxonomy" id="159292"/>
    <lineage>
        <taxon>Bacteria</taxon>
        <taxon>Bacillati</taxon>
        <taxon>Bacillota</taxon>
        <taxon>Clostridia</taxon>
        <taxon>Peptostreptococcales</taxon>
        <taxon>Tindalliaceae</taxon>
        <taxon>Tindallia</taxon>
    </lineage>
</organism>
<protein>
    <recommendedName>
        <fullName evidence="4">Phage protein</fullName>
    </recommendedName>
</protein>
<dbReference type="STRING" id="159292.SAMN05192546_10962"/>
<evidence type="ECO:0000313" key="3">
    <source>
        <dbReference type="Proteomes" id="UP000199230"/>
    </source>
</evidence>